<sequence length="62" mass="7074">MAKFSVNVPDQIGEDLQRWADEEGRPRANLAAFLVELAVRQKYPEKYPPEKLVKTTDVMVGK</sequence>
<accession>A0A2T1D5A0</accession>
<dbReference type="OrthoDB" id="465824at2"/>
<proteinExistence type="predicted"/>
<keyword evidence="3" id="KW-1185">Reference proteome</keyword>
<gene>
    <name evidence="2" type="ORF">C7B65_23960</name>
</gene>
<comment type="caution">
    <text evidence="2">The sequence shown here is derived from an EMBL/GenBank/DDBJ whole genome shotgun (WGS) entry which is preliminary data.</text>
</comment>
<reference evidence="2 3" key="1">
    <citation type="submission" date="2018-02" db="EMBL/GenBank/DDBJ databases">
        <authorList>
            <person name="Cohen D.B."/>
            <person name="Kent A.D."/>
        </authorList>
    </citation>
    <scope>NUCLEOTIDE SEQUENCE [LARGE SCALE GENOMIC DNA]</scope>
    <source>
        <strain evidence="2 3">ULC007</strain>
    </source>
</reference>
<dbReference type="InterPro" id="IPR012869">
    <property type="entry name" value="RHH_5"/>
</dbReference>
<name>A0A2T1D5A0_9CYAN</name>
<protein>
    <recommendedName>
        <fullName evidence="1">CopG-like ribbon-helix-helix domain-containing protein</fullName>
    </recommendedName>
</protein>
<dbReference type="Proteomes" id="UP000238634">
    <property type="component" value="Unassembled WGS sequence"/>
</dbReference>
<evidence type="ECO:0000313" key="3">
    <source>
        <dbReference type="Proteomes" id="UP000238634"/>
    </source>
</evidence>
<dbReference type="STRING" id="1920490.GCA_001895925_02798"/>
<evidence type="ECO:0000313" key="2">
    <source>
        <dbReference type="EMBL" id="PSB15658.1"/>
    </source>
</evidence>
<dbReference type="EMBL" id="PVWG01000056">
    <property type="protein sequence ID" value="PSB15658.1"/>
    <property type="molecule type" value="Genomic_DNA"/>
</dbReference>
<dbReference type="Pfam" id="PF07878">
    <property type="entry name" value="RHH_5"/>
    <property type="match status" value="1"/>
</dbReference>
<organism evidence="2 3">
    <name type="scientific">Phormidesmis priestleyi ULC007</name>
    <dbReference type="NCBI Taxonomy" id="1920490"/>
    <lineage>
        <taxon>Bacteria</taxon>
        <taxon>Bacillati</taxon>
        <taxon>Cyanobacteriota</taxon>
        <taxon>Cyanophyceae</taxon>
        <taxon>Leptolyngbyales</taxon>
        <taxon>Leptolyngbyaceae</taxon>
        <taxon>Phormidesmis</taxon>
    </lineage>
</organism>
<reference evidence="2 3" key="2">
    <citation type="submission" date="2018-03" db="EMBL/GenBank/DDBJ databases">
        <title>The ancient ancestry and fast evolution of plastids.</title>
        <authorList>
            <person name="Moore K.R."/>
            <person name="Magnabosco C."/>
            <person name="Momper L."/>
            <person name="Gold D.A."/>
            <person name="Bosak T."/>
            <person name="Fournier G.P."/>
        </authorList>
    </citation>
    <scope>NUCLEOTIDE SEQUENCE [LARGE SCALE GENOMIC DNA]</scope>
    <source>
        <strain evidence="2 3">ULC007</strain>
    </source>
</reference>
<evidence type="ECO:0000259" key="1">
    <source>
        <dbReference type="Pfam" id="PF07878"/>
    </source>
</evidence>
<dbReference type="AlphaFoldDB" id="A0A2T1D5A0"/>
<feature type="domain" description="CopG-like ribbon-helix-helix" evidence="1">
    <location>
        <begin position="6"/>
        <end position="42"/>
    </location>
</feature>